<name>A0ABV8SDH4_9BACL</name>
<dbReference type="InterPro" id="IPR024096">
    <property type="entry name" value="NO_sig/Golgi_transp_ligand-bd"/>
</dbReference>
<dbReference type="EMBL" id="JBHSED010000035">
    <property type="protein sequence ID" value="MFC4304958.1"/>
    <property type="molecule type" value="Genomic_DNA"/>
</dbReference>
<comment type="caution">
    <text evidence="2">The sequence shown here is derived from an EMBL/GenBank/DDBJ whole genome shotgun (WGS) entry which is preliminary data.</text>
</comment>
<evidence type="ECO:0000313" key="3">
    <source>
        <dbReference type="Proteomes" id="UP001595755"/>
    </source>
</evidence>
<feature type="domain" description="Heme NO-binding" evidence="1">
    <location>
        <begin position="5"/>
        <end position="163"/>
    </location>
</feature>
<dbReference type="SUPFAM" id="SSF111126">
    <property type="entry name" value="Ligand-binding domain in the NO signalling and Golgi transport"/>
    <property type="match status" value="1"/>
</dbReference>
<reference evidence="3" key="1">
    <citation type="journal article" date="2019" name="Int. J. Syst. Evol. Microbiol.">
        <title>The Global Catalogue of Microorganisms (GCM) 10K type strain sequencing project: providing services to taxonomists for standard genome sequencing and annotation.</title>
        <authorList>
            <consortium name="The Broad Institute Genomics Platform"/>
            <consortium name="The Broad Institute Genome Sequencing Center for Infectious Disease"/>
            <person name="Wu L."/>
            <person name="Ma J."/>
        </authorList>
    </citation>
    <scope>NUCLEOTIDE SEQUENCE [LARGE SCALE GENOMIC DNA]</scope>
    <source>
        <strain evidence="3">CGMCC 4.1641</strain>
    </source>
</reference>
<keyword evidence="3" id="KW-1185">Reference proteome</keyword>
<evidence type="ECO:0000313" key="2">
    <source>
        <dbReference type="EMBL" id="MFC4304958.1"/>
    </source>
</evidence>
<dbReference type="Pfam" id="PF07700">
    <property type="entry name" value="HNOB"/>
    <property type="match status" value="1"/>
</dbReference>
<protein>
    <submittedName>
        <fullName evidence="2">Heme NO-binding domain-containing protein</fullName>
    </submittedName>
</protein>
<gene>
    <name evidence="2" type="ORF">ACFO1S_16120</name>
</gene>
<dbReference type="RefSeq" id="WP_204603586.1">
    <property type="nucleotide sequence ID" value="NZ_JBHSED010000035.1"/>
</dbReference>
<dbReference type="InterPro" id="IPR038158">
    <property type="entry name" value="H-NOX_domain_sf"/>
</dbReference>
<sequence length="184" mass="20665">MTEVKGIVFTNFIEMVEQKFSLEVADGIITDAALPSGGSYTTVGTYSHTEMIRLVSELGKRTGVPVSDLIRTFGEYLFEQLVDLFPHFIDTNRSVFDFLPKVDSYIHAEVRKLYPDAELPSFSYEVSGPDRFVMVYRSARPFADLAEGLINGCIAYYGEPIEMFREELADTDGTAARFTLTKRG</sequence>
<accession>A0ABV8SDH4</accession>
<proteinExistence type="predicted"/>
<dbReference type="InterPro" id="IPR011644">
    <property type="entry name" value="Heme_NO-bd"/>
</dbReference>
<organism evidence="2 3">
    <name type="scientific">Cohnella boryungensis</name>
    <dbReference type="NCBI Taxonomy" id="768479"/>
    <lineage>
        <taxon>Bacteria</taxon>
        <taxon>Bacillati</taxon>
        <taxon>Bacillota</taxon>
        <taxon>Bacilli</taxon>
        <taxon>Bacillales</taxon>
        <taxon>Paenibacillaceae</taxon>
        <taxon>Cohnella</taxon>
    </lineage>
</organism>
<evidence type="ECO:0000259" key="1">
    <source>
        <dbReference type="Pfam" id="PF07700"/>
    </source>
</evidence>
<dbReference type="Proteomes" id="UP001595755">
    <property type="component" value="Unassembled WGS sequence"/>
</dbReference>
<dbReference type="Gene3D" id="3.90.1520.10">
    <property type="entry name" value="H-NOX domain"/>
    <property type="match status" value="1"/>
</dbReference>